<protein>
    <submittedName>
        <fullName evidence="2">Uncharacterized protein</fullName>
    </submittedName>
</protein>
<accession>A0ABT9PDT2</accession>
<dbReference type="Proteomes" id="UP001235712">
    <property type="component" value="Unassembled WGS sequence"/>
</dbReference>
<sequence>MNASHGDAVVIQRVGPCFVLRGAPELAPDQVAWIAKLRTDASVTVALVMVPSHLAAAVGPALSEVLEQMPGNRLVLALSGAGLGRRGRPALARQIADDWDVTVVAPAGDVFLAPGGTLFAWGEGPWEGGSEWWSFPPGDDATPLGPRWPVPDWGPAADVISLGALELRPVPAGMVLCAAGSAPTGPDDVACAVPAQRERPAVLCAVAGEGHGSIPGAVALLTLLLERHSWTRHPLRLVPVGGADLLPLGRAVAREMRLDVEVLSGFPVGGDGRVLAVGDGGRGTWSPFVASVLCRSGAGDVSPLIWRPPAEGLRAVDPVRPVYAFGPDWQLTLTRAGLWLHRPGPGAAPEESAAVDVATVRLDLGAPGAALPSGASEVLAGLVAALSDPVRARLRVVVHGQVDADLRAELGDVAHRHQVRLDVRDIVSTPEHSRTDDAARPAVVTSTPVVTGPPPGEARPRIAPGARDQARAVIGNRWDAHAPAARRAVSRIPALGANDLAAAAAVDLVSLSLFMAARPDDPFGPVALRSPLRSAEQDAYLACLDSGLGLLPTHRGPVVRGADASRRWREGPPAPGSVLTEAGPAGATALVAGAVVPRPATTGMYVIWAQTARVVTPLLDDRPQAGDVMFAPGTRLRVLDTWLDGPGGLDLVFLQEVPANGTPPVPAGDRALGHLRQAVGPASLRETGGTVPWPAYALGVLGPGTPARQTSPGL</sequence>
<proteinExistence type="predicted"/>
<name>A0ABT9PDT2_9ACTN</name>
<evidence type="ECO:0000313" key="2">
    <source>
        <dbReference type="EMBL" id="MDP9830868.1"/>
    </source>
</evidence>
<dbReference type="EMBL" id="JAUSQZ010000001">
    <property type="protein sequence ID" value="MDP9830868.1"/>
    <property type="molecule type" value="Genomic_DNA"/>
</dbReference>
<organism evidence="2 3">
    <name type="scientific">Kineosporia succinea</name>
    <dbReference type="NCBI Taxonomy" id="84632"/>
    <lineage>
        <taxon>Bacteria</taxon>
        <taxon>Bacillati</taxon>
        <taxon>Actinomycetota</taxon>
        <taxon>Actinomycetes</taxon>
        <taxon>Kineosporiales</taxon>
        <taxon>Kineosporiaceae</taxon>
        <taxon>Kineosporia</taxon>
    </lineage>
</organism>
<evidence type="ECO:0000256" key="1">
    <source>
        <dbReference type="SAM" id="MobiDB-lite"/>
    </source>
</evidence>
<feature type="compositionally biased region" description="Basic and acidic residues" evidence="1">
    <location>
        <begin position="430"/>
        <end position="439"/>
    </location>
</feature>
<gene>
    <name evidence="2" type="ORF">J2S57_006617</name>
</gene>
<dbReference type="Gene3D" id="3.90.176.10">
    <property type="entry name" value="Toxin ADP-ribosyltransferase, Chain A, domain 1"/>
    <property type="match status" value="1"/>
</dbReference>
<evidence type="ECO:0000313" key="3">
    <source>
        <dbReference type="Proteomes" id="UP001235712"/>
    </source>
</evidence>
<keyword evidence="3" id="KW-1185">Reference proteome</keyword>
<dbReference type="RefSeq" id="WP_307250095.1">
    <property type="nucleotide sequence ID" value="NZ_JAUSQZ010000001.1"/>
</dbReference>
<reference evidence="2 3" key="1">
    <citation type="submission" date="2023-07" db="EMBL/GenBank/DDBJ databases">
        <title>Sequencing the genomes of 1000 actinobacteria strains.</title>
        <authorList>
            <person name="Klenk H.-P."/>
        </authorList>
    </citation>
    <scope>NUCLEOTIDE SEQUENCE [LARGE SCALE GENOMIC DNA]</scope>
    <source>
        <strain evidence="2 3">DSM 44388</strain>
    </source>
</reference>
<comment type="caution">
    <text evidence="2">The sequence shown here is derived from an EMBL/GenBank/DDBJ whole genome shotgun (WGS) entry which is preliminary data.</text>
</comment>
<feature type="region of interest" description="Disordered" evidence="1">
    <location>
        <begin position="430"/>
        <end position="462"/>
    </location>
</feature>